<proteinExistence type="predicted"/>
<accession>A0A8X6I1E2</accession>
<dbReference type="AlphaFoldDB" id="A0A8X6I1E2"/>
<sequence length="76" mass="8766">MTVPKHILIPNSVCICKILKPESEETENSKFSSHVPFQYQGMLKRLGEEEIPLATFCQHTFVQEAWEPLKPPKLQD</sequence>
<organism evidence="1 2">
    <name type="scientific">Trichonephila clavata</name>
    <name type="common">Joro spider</name>
    <name type="synonym">Nephila clavata</name>
    <dbReference type="NCBI Taxonomy" id="2740835"/>
    <lineage>
        <taxon>Eukaryota</taxon>
        <taxon>Metazoa</taxon>
        <taxon>Ecdysozoa</taxon>
        <taxon>Arthropoda</taxon>
        <taxon>Chelicerata</taxon>
        <taxon>Arachnida</taxon>
        <taxon>Araneae</taxon>
        <taxon>Araneomorphae</taxon>
        <taxon>Entelegynae</taxon>
        <taxon>Araneoidea</taxon>
        <taxon>Nephilidae</taxon>
        <taxon>Trichonephila</taxon>
    </lineage>
</organism>
<dbReference type="EMBL" id="BMAO01017147">
    <property type="protein sequence ID" value="GFR13654.1"/>
    <property type="molecule type" value="Genomic_DNA"/>
</dbReference>
<dbReference type="Proteomes" id="UP000887116">
    <property type="component" value="Unassembled WGS sequence"/>
</dbReference>
<evidence type="ECO:0000313" key="1">
    <source>
        <dbReference type="EMBL" id="GFR13654.1"/>
    </source>
</evidence>
<gene>
    <name evidence="1" type="ORF">TNCT_731431</name>
</gene>
<keyword evidence="2" id="KW-1185">Reference proteome</keyword>
<evidence type="ECO:0000313" key="2">
    <source>
        <dbReference type="Proteomes" id="UP000887116"/>
    </source>
</evidence>
<comment type="caution">
    <text evidence="1">The sequence shown here is derived from an EMBL/GenBank/DDBJ whole genome shotgun (WGS) entry which is preliminary data.</text>
</comment>
<protein>
    <submittedName>
        <fullName evidence="1">Uncharacterized protein</fullName>
    </submittedName>
</protein>
<name>A0A8X6I1E2_TRICU</name>
<reference evidence="1" key="1">
    <citation type="submission" date="2020-07" db="EMBL/GenBank/DDBJ databases">
        <title>Multicomponent nature underlies the extraordinary mechanical properties of spider dragline silk.</title>
        <authorList>
            <person name="Kono N."/>
            <person name="Nakamura H."/>
            <person name="Mori M."/>
            <person name="Yoshida Y."/>
            <person name="Ohtoshi R."/>
            <person name="Malay A.D."/>
            <person name="Moran D.A.P."/>
            <person name="Tomita M."/>
            <person name="Numata K."/>
            <person name="Arakawa K."/>
        </authorList>
    </citation>
    <scope>NUCLEOTIDE SEQUENCE</scope>
</reference>